<dbReference type="Proteomes" id="UP000199031">
    <property type="component" value="Unassembled WGS sequence"/>
</dbReference>
<dbReference type="OrthoDB" id="9807233at2"/>
<dbReference type="GO" id="GO:0006353">
    <property type="term" value="P:DNA-templated transcription termination"/>
    <property type="evidence" value="ECO:0007669"/>
    <property type="project" value="UniProtKB-UniRule"/>
</dbReference>
<name>A0A1I5X0C7_9BACT</name>
<evidence type="ECO:0000313" key="10">
    <source>
        <dbReference type="Proteomes" id="UP000199031"/>
    </source>
</evidence>
<dbReference type="InterPro" id="IPR025249">
    <property type="entry name" value="TF_NusA_KH_1st"/>
</dbReference>
<dbReference type="InterPro" id="IPR058582">
    <property type="entry name" value="KH_NusA_2nd"/>
</dbReference>
<accession>A0A1I5X0C7</accession>
<keyword evidence="10" id="KW-1185">Reference proteome</keyword>
<evidence type="ECO:0000256" key="3">
    <source>
        <dbReference type="ARBA" id="ARBA00022814"/>
    </source>
</evidence>
<comment type="similarity">
    <text evidence="7">Belongs to the NusA family.</text>
</comment>
<dbReference type="InterPro" id="IPR009019">
    <property type="entry name" value="KH_sf_prok-type"/>
</dbReference>
<dbReference type="CDD" id="cd04455">
    <property type="entry name" value="S1_NusA"/>
    <property type="match status" value="1"/>
</dbReference>
<dbReference type="GO" id="GO:0005829">
    <property type="term" value="C:cytosol"/>
    <property type="evidence" value="ECO:0007669"/>
    <property type="project" value="TreeGrafter"/>
</dbReference>
<dbReference type="GO" id="GO:0031564">
    <property type="term" value="P:transcription antitermination"/>
    <property type="evidence" value="ECO:0007669"/>
    <property type="project" value="UniProtKB-UniRule"/>
</dbReference>
<dbReference type="HAMAP" id="MF_00945_B">
    <property type="entry name" value="NusA_B"/>
    <property type="match status" value="1"/>
</dbReference>
<keyword evidence="1 7" id="KW-0806">Transcription termination</keyword>
<dbReference type="PANTHER" id="PTHR22648:SF0">
    <property type="entry name" value="TRANSCRIPTION TERMINATION_ANTITERMINATION PROTEIN NUSA"/>
    <property type="match status" value="1"/>
</dbReference>
<dbReference type="InterPro" id="IPR003029">
    <property type="entry name" value="S1_domain"/>
</dbReference>
<dbReference type="InterPro" id="IPR012340">
    <property type="entry name" value="NA-bd_OB-fold"/>
</dbReference>
<dbReference type="STRING" id="1465490.SAMN05444277_107118"/>
<keyword evidence="6 7" id="KW-0804">Transcription</keyword>
<evidence type="ECO:0000256" key="2">
    <source>
        <dbReference type="ARBA" id="ARBA00022490"/>
    </source>
</evidence>
<dbReference type="NCBIfam" id="TIGR01953">
    <property type="entry name" value="NusA"/>
    <property type="match status" value="1"/>
</dbReference>
<evidence type="ECO:0000256" key="1">
    <source>
        <dbReference type="ARBA" id="ARBA00022472"/>
    </source>
</evidence>
<dbReference type="InterPro" id="IPR015946">
    <property type="entry name" value="KH_dom-like_a/b"/>
</dbReference>
<keyword evidence="2 7" id="KW-0963">Cytoplasm</keyword>
<dbReference type="SUPFAM" id="SSF50249">
    <property type="entry name" value="Nucleic acid-binding proteins"/>
    <property type="match status" value="1"/>
</dbReference>
<dbReference type="Pfam" id="PF13184">
    <property type="entry name" value="KH_NusA_1st"/>
    <property type="match status" value="1"/>
</dbReference>
<gene>
    <name evidence="7" type="primary">nusA</name>
    <name evidence="9" type="ORF">SAMN05444277_107118</name>
</gene>
<dbReference type="Gene3D" id="2.40.50.140">
    <property type="entry name" value="Nucleic acid-binding proteins"/>
    <property type="match status" value="1"/>
</dbReference>
<proteinExistence type="inferred from homology"/>
<sequence length="415" mass="47712">MASINLIEAFQEFKEAENIDRPTMMKVVEDVFKTLLRKKYGSDENFDVIVNAEKGDLEIFRRRMIVEDGEVQDPLAEVAYSDAIKIEPDFEVGEELYQEVDMLDFGRRAILAAKQTLASRISDLKKNVLVKKYGDRIGEIITAEVYQVWKKEVLLMDEEGNELILPKSEQIPQDYFKKGENIRAVVARVDMKNNTPVIILSRTSPDFLAKLLEIEVPEIFDGLITIRKIVREPGERAKVAVESFDDRIDPVGACVGMKGSRIHGIVRELKNENIDVINWTNNIQLLIQRSLTPAKISYMDLDNENKHADVYLKADQISLAIGRRGVNIKLACELTDYDIDVFRENEGEQEEFDIDLDEFSDEIDTWVIDELKRVGCDTARSVMDLSIDELERRTDLERETIEDVKRVLKAEFEKE</sequence>
<dbReference type="InterPro" id="IPR030842">
    <property type="entry name" value="TF_NusA_bacterial"/>
</dbReference>
<dbReference type="GO" id="GO:0003700">
    <property type="term" value="F:DNA-binding transcription factor activity"/>
    <property type="evidence" value="ECO:0007669"/>
    <property type="project" value="InterPro"/>
</dbReference>
<dbReference type="GO" id="GO:0003723">
    <property type="term" value="F:RNA binding"/>
    <property type="evidence" value="ECO:0007669"/>
    <property type="project" value="UniProtKB-UniRule"/>
</dbReference>
<comment type="subunit">
    <text evidence="7">Monomer. Binds directly to the core enzyme of the DNA-dependent RNA polymerase and to nascent RNA.</text>
</comment>
<organism evidence="9 10">
    <name type="scientific">Parafilimonas terrae</name>
    <dbReference type="NCBI Taxonomy" id="1465490"/>
    <lineage>
        <taxon>Bacteria</taxon>
        <taxon>Pseudomonadati</taxon>
        <taxon>Bacteroidota</taxon>
        <taxon>Chitinophagia</taxon>
        <taxon>Chitinophagales</taxon>
        <taxon>Chitinophagaceae</taxon>
        <taxon>Parafilimonas</taxon>
    </lineage>
</organism>
<evidence type="ECO:0000256" key="6">
    <source>
        <dbReference type="ARBA" id="ARBA00023163"/>
    </source>
</evidence>
<evidence type="ECO:0000256" key="4">
    <source>
        <dbReference type="ARBA" id="ARBA00022884"/>
    </source>
</evidence>
<dbReference type="InterPro" id="IPR010213">
    <property type="entry name" value="TF_NusA"/>
</dbReference>
<dbReference type="PROSITE" id="PS50126">
    <property type="entry name" value="S1"/>
    <property type="match status" value="1"/>
</dbReference>
<dbReference type="SUPFAM" id="SSF69705">
    <property type="entry name" value="Transcription factor NusA, N-terminal domain"/>
    <property type="match status" value="1"/>
</dbReference>
<evidence type="ECO:0000256" key="7">
    <source>
        <dbReference type="HAMAP-Rule" id="MF_00945"/>
    </source>
</evidence>
<comment type="subcellular location">
    <subcellularLocation>
        <location evidence="7">Cytoplasm</location>
    </subcellularLocation>
</comment>
<protein>
    <recommendedName>
        <fullName evidence="7">Transcription termination/antitermination protein NusA</fullName>
    </recommendedName>
</protein>
<dbReference type="Pfam" id="PF26594">
    <property type="entry name" value="KH_NusA_2nd"/>
    <property type="match status" value="1"/>
</dbReference>
<keyword evidence="4 7" id="KW-0694">RNA-binding</keyword>
<dbReference type="Pfam" id="PF08529">
    <property type="entry name" value="NusA_N"/>
    <property type="match status" value="1"/>
</dbReference>
<dbReference type="InterPro" id="IPR036555">
    <property type="entry name" value="NusA_N_sf"/>
</dbReference>
<dbReference type="CDD" id="cd22529">
    <property type="entry name" value="KH-II_NusA_rpt2"/>
    <property type="match status" value="1"/>
</dbReference>
<dbReference type="Gene3D" id="3.30.300.20">
    <property type="match status" value="2"/>
</dbReference>
<feature type="domain" description="S1 motif" evidence="8">
    <location>
        <begin position="138"/>
        <end position="203"/>
    </location>
</feature>
<comment type="function">
    <text evidence="7">Participates in both transcription termination and antitermination.</text>
</comment>
<dbReference type="AlphaFoldDB" id="A0A1I5X0C7"/>
<dbReference type="CDD" id="cd02134">
    <property type="entry name" value="KH-II_NusA_rpt1"/>
    <property type="match status" value="1"/>
</dbReference>
<keyword evidence="3 7" id="KW-0889">Transcription antitermination</keyword>
<evidence type="ECO:0000313" key="9">
    <source>
        <dbReference type="EMBL" id="SFQ25360.1"/>
    </source>
</evidence>
<dbReference type="FunFam" id="3.30.300.20:FF:000002">
    <property type="entry name" value="Transcription termination/antitermination protein NusA"/>
    <property type="match status" value="1"/>
</dbReference>
<evidence type="ECO:0000256" key="5">
    <source>
        <dbReference type="ARBA" id="ARBA00023015"/>
    </source>
</evidence>
<dbReference type="InterPro" id="IPR013735">
    <property type="entry name" value="TF_NusA_N"/>
</dbReference>
<dbReference type="EMBL" id="FOXQ01000007">
    <property type="protein sequence ID" value="SFQ25360.1"/>
    <property type="molecule type" value="Genomic_DNA"/>
</dbReference>
<dbReference type="Gene3D" id="3.30.1480.10">
    <property type="entry name" value="NusA, N-terminal domain"/>
    <property type="match status" value="1"/>
</dbReference>
<evidence type="ECO:0000259" key="8">
    <source>
        <dbReference type="PROSITE" id="PS50126"/>
    </source>
</evidence>
<keyword evidence="5 7" id="KW-0805">Transcription regulation</keyword>
<dbReference type="RefSeq" id="WP_090659050.1">
    <property type="nucleotide sequence ID" value="NZ_FOXQ01000007.1"/>
</dbReference>
<reference evidence="9 10" key="1">
    <citation type="submission" date="2016-10" db="EMBL/GenBank/DDBJ databases">
        <authorList>
            <person name="de Groot N.N."/>
        </authorList>
    </citation>
    <scope>NUCLEOTIDE SEQUENCE [LARGE SCALE GENOMIC DNA]</scope>
    <source>
        <strain evidence="9 10">DSM 28286</strain>
    </source>
</reference>
<dbReference type="SMART" id="SM00316">
    <property type="entry name" value="S1"/>
    <property type="match status" value="1"/>
</dbReference>
<dbReference type="SUPFAM" id="SSF54814">
    <property type="entry name" value="Prokaryotic type KH domain (KH-domain type II)"/>
    <property type="match status" value="2"/>
</dbReference>
<dbReference type="PANTHER" id="PTHR22648">
    <property type="entry name" value="TRANSCRIPTION TERMINATION FACTOR NUSA"/>
    <property type="match status" value="1"/>
</dbReference>